<comment type="caution">
    <text evidence="2">Lacks conserved residue(s) required for the propagation of feature annotation.</text>
</comment>
<dbReference type="STRING" id="545619.SAMN04489860_2139"/>
<dbReference type="AlphaFoldDB" id="A0A1H1UAN5"/>
<dbReference type="GO" id="GO:0009295">
    <property type="term" value="C:nucleoid"/>
    <property type="evidence" value="ECO:0007669"/>
    <property type="project" value="TreeGrafter"/>
</dbReference>
<protein>
    <recommendedName>
        <fullName evidence="2 3">Single-stranded DNA-binding protein</fullName>
        <shortName evidence="2">SSB</shortName>
    </recommendedName>
</protein>
<feature type="compositionally biased region" description="Acidic residues" evidence="4">
    <location>
        <begin position="138"/>
        <end position="151"/>
    </location>
</feature>
<evidence type="ECO:0000256" key="2">
    <source>
        <dbReference type="HAMAP-Rule" id="MF_00984"/>
    </source>
</evidence>
<dbReference type="SUPFAM" id="SSF50249">
    <property type="entry name" value="Nucleic acid-binding proteins"/>
    <property type="match status" value="1"/>
</dbReference>
<organism evidence="5 6">
    <name type="scientific">Paraoerskovia marina</name>
    <dbReference type="NCBI Taxonomy" id="545619"/>
    <lineage>
        <taxon>Bacteria</taxon>
        <taxon>Bacillati</taxon>
        <taxon>Actinomycetota</taxon>
        <taxon>Actinomycetes</taxon>
        <taxon>Micrococcales</taxon>
        <taxon>Cellulomonadaceae</taxon>
        <taxon>Paraoerskovia</taxon>
    </lineage>
</organism>
<name>A0A1H1UAN5_9CELL</name>
<dbReference type="HAMAP" id="MF_00984">
    <property type="entry name" value="SSB"/>
    <property type="match status" value="1"/>
</dbReference>
<feature type="region of interest" description="Disordered" evidence="4">
    <location>
        <begin position="120"/>
        <end position="165"/>
    </location>
</feature>
<gene>
    <name evidence="5" type="ORF">SAMN04489860_2139</name>
</gene>
<dbReference type="RefSeq" id="WP_083372482.1">
    <property type="nucleotide sequence ID" value="NZ_LT629776.1"/>
</dbReference>
<dbReference type="OrthoDB" id="4427276at2"/>
<dbReference type="PANTHER" id="PTHR10302">
    <property type="entry name" value="SINGLE-STRANDED DNA-BINDING PROTEIN"/>
    <property type="match status" value="1"/>
</dbReference>
<evidence type="ECO:0000313" key="6">
    <source>
        <dbReference type="Proteomes" id="UP000185663"/>
    </source>
</evidence>
<dbReference type="InterPro" id="IPR012340">
    <property type="entry name" value="NA-bd_OB-fold"/>
</dbReference>
<sequence>MDVNVTLAGFVGTTPRLFTSQNGTPFTSFRVASTKRYLDRSSNAWVDGKTIWFTVKAWRQPATNVAESVRKGDAVVVTGRLAVDEWTADDGPRTDLVVEATALGPDLTRGTARFAHTVARRDERATDAAAGEVGDPAPDVEDSAAEGEPEAEEARSDDAAYAMSA</sequence>
<evidence type="ECO:0000256" key="3">
    <source>
        <dbReference type="PIRNR" id="PIRNR002070"/>
    </source>
</evidence>
<dbReference type="InterPro" id="IPR011344">
    <property type="entry name" value="ssDNA-bd"/>
</dbReference>
<keyword evidence="1 2" id="KW-0238">DNA-binding</keyword>
<accession>A0A1H1UAN5</accession>
<evidence type="ECO:0000256" key="4">
    <source>
        <dbReference type="SAM" id="MobiDB-lite"/>
    </source>
</evidence>
<dbReference type="PANTHER" id="PTHR10302:SF27">
    <property type="entry name" value="SINGLE-STRANDED DNA-BINDING PROTEIN"/>
    <property type="match status" value="1"/>
</dbReference>
<keyword evidence="6" id="KW-1185">Reference proteome</keyword>
<proteinExistence type="inferred from homology"/>
<dbReference type="InterPro" id="IPR000424">
    <property type="entry name" value="Primosome_PriB/ssb"/>
</dbReference>
<dbReference type="GO" id="GO:0006260">
    <property type="term" value="P:DNA replication"/>
    <property type="evidence" value="ECO:0007669"/>
    <property type="project" value="InterPro"/>
</dbReference>
<evidence type="ECO:0000256" key="1">
    <source>
        <dbReference type="ARBA" id="ARBA00023125"/>
    </source>
</evidence>
<evidence type="ECO:0000313" key="5">
    <source>
        <dbReference type="EMBL" id="SDS69538.1"/>
    </source>
</evidence>
<dbReference type="GO" id="GO:0003697">
    <property type="term" value="F:single-stranded DNA binding"/>
    <property type="evidence" value="ECO:0007669"/>
    <property type="project" value="UniProtKB-UniRule"/>
</dbReference>
<reference evidence="6" key="1">
    <citation type="submission" date="2016-10" db="EMBL/GenBank/DDBJ databases">
        <authorList>
            <person name="Varghese N."/>
            <person name="Submissions S."/>
        </authorList>
    </citation>
    <scope>NUCLEOTIDE SEQUENCE [LARGE SCALE GENOMIC DNA]</scope>
    <source>
        <strain evidence="6">DSM 22126</strain>
    </source>
</reference>
<dbReference type="NCBIfam" id="TIGR00621">
    <property type="entry name" value="ssb"/>
    <property type="match status" value="1"/>
</dbReference>
<dbReference type="CDD" id="cd04496">
    <property type="entry name" value="SSB_OBF"/>
    <property type="match status" value="1"/>
</dbReference>
<dbReference type="Pfam" id="PF00436">
    <property type="entry name" value="SSB"/>
    <property type="match status" value="1"/>
</dbReference>
<dbReference type="EMBL" id="LT629776">
    <property type="protein sequence ID" value="SDS69538.1"/>
    <property type="molecule type" value="Genomic_DNA"/>
</dbReference>
<dbReference type="Proteomes" id="UP000185663">
    <property type="component" value="Chromosome I"/>
</dbReference>
<comment type="subunit">
    <text evidence="2">Homotetramer.</text>
</comment>
<dbReference type="Gene3D" id="2.40.50.140">
    <property type="entry name" value="Nucleic acid-binding proteins"/>
    <property type="match status" value="1"/>
</dbReference>
<dbReference type="PIRSF" id="PIRSF002070">
    <property type="entry name" value="SSB"/>
    <property type="match status" value="1"/>
</dbReference>
<dbReference type="eggNOG" id="COG0629">
    <property type="taxonomic scope" value="Bacteria"/>
</dbReference>
<dbReference type="PROSITE" id="PS50935">
    <property type="entry name" value="SSB"/>
    <property type="match status" value="1"/>
</dbReference>